<name>A0A1Y2FZH3_9BASI</name>
<gene>
    <name evidence="3" type="ORF">BCR35DRAFT_189437</name>
</gene>
<protein>
    <submittedName>
        <fullName evidence="3">FAM72 protein-domain-containing protein</fullName>
    </submittedName>
</protein>
<keyword evidence="4" id="KW-1185">Reference proteome</keyword>
<dbReference type="AlphaFoldDB" id="A0A1Y2FZH3"/>
<evidence type="ECO:0000256" key="2">
    <source>
        <dbReference type="SAM" id="MobiDB-lite"/>
    </source>
</evidence>
<feature type="compositionally biased region" description="Low complexity" evidence="2">
    <location>
        <begin position="230"/>
        <end position="248"/>
    </location>
</feature>
<dbReference type="STRING" id="106004.A0A1Y2FZH3"/>
<feature type="compositionally biased region" description="Polar residues" evidence="2">
    <location>
        <begin position="81"/>
        <end position="90"/>
    </location>
</feature>
<feature type="compositionally biased region" description="Basic and acidic residues" evidence="2">
    <location>
        <begin position="308"/>
        <end position="317"/>
    </location>
</feature>
<dbReference type="InParanoid" id="A0A1Y2FZH3"/>
<evidence type="ECO:0000313" key="4">
    <source>
        <dbReference type="Proteomes" id="UP000193467"/>
    </source>
</evidence>
<dbReference type="GO" id="GO:0005829">
    <property type="term" value="C:cytosol"/>
    <property type="evidence" value="ECO:0007669"/>
    <property type="project" value="TreeGrafter"/>
</dbReference>
<dbReference type="InterPro" id="IPR026768">
    <property type="entry name" value="YPEH2ZP"/>
</dbReference>
<evidence type="ECO:0000256" key="1">
    <source>
        <dbReference type="ARBA" id="ARBA00006888"/>
    </source>
</evidence>
<feature type="compositionally biased region" description="Polar residues" evidence="2">
    <location>
        <begin position="1"/>
        <end position="12"/>
    </location>
</feature>
<dbReference type="PANTHER" id="PTHR31841:SF1">
    <property type="entry name" value="PROTEIN FAM72A-RELATED"/>
    <property type="match status" value="1"/>
</dbReference>
<evidence type="ECO:0000313" key="3">
    <source>
        <dbReference type="EMBL" id="ORY88956.1"/>
    </source>
</evidence>
<feature type="compositionally biased region" description="Low complexity" evidence="2">
    <location>
        <begin position="13"/>
        <end position="40"/>
    </location>
</feature>
<dbReference type="Pfam" id="PF14976">
    <property type="entry name" value="YPEH2ZP"/>
    <property type="match status" value="1"/>
</dbReference>
<organism evidence="3 4">
    <name type="scientific">Leucosporidium creatinivorum</name>
    <dbReference type="NCBI Taxonomy" id="106004"/>
    <lineage>
        <taxon>Eukaryota</taxon>
        <taxon>Fungi</taxon>
        <taxon>Dikarya</taxon>
        <taxon>Basidiomycota</taxon>
        <taxon>Pucciniomycotina</taxon>
        <taxon>Microbotryomycetes</taxon>
        <taxon>Leucosporidiales</taxon>
        <taxon>Leucosporidium</taxon>
    </lineage>
</organism>
<comment type="similarity">
    <text evidence="1">Belongs to the FAM72 family.</text>
</comment>
<dbReference type="EMBL" id="MCGR01000007">
    <property type="protein sequence ID" value="ORY88956.1"/>
    <property type="molecule type" value="Genomic_DNA"/>
</dbReference>
<proteinExistence type="inferred from homology"/>
<dbReference type="Proteomes" id="UP000193467">
    <property type="component" value="Unassembled WGS sequence"/>
</dbReference>
<accession>A0A1Y2FZH3</accession>
<feature type="region of interest" description="Disordered" evidence="2">
    <location>
        <begin position="1"/>
        <end position="96"/>
    </location>
</feature>
<dbReference type="PANTHER" id="PTHR31841">
    <property type="entry name" value="PROTEIN FAM72A-RELATED"/>
    <property type="match status" value="1"/>
</dbReference>
<sequence length="328" mass="35534">MRDPRLTNTNPGSHFTSFPSSASSHPSRTPSTPASAAATTYLASREQHLQGPFSSQPLPHYQRPRMDERPSRHAEAPATVRWTTSTSSLQEPPAPPPPVHRVYVLRCASCDTFLSDRGMRAVLLLKPNIVLFSTDAHPCNASTLAPEKQQELAAERTCNCLTSSIACHGCGCTVGYHIVSPCARCTASVQKHQRSANHHRFVFHHDQVTFSERRCFEGETGVVQTAPIRSYSPSPSSRGSSPSPSTSPDAHGAYSDFKDAPAPVSNLRVPSQRGADGGRSPSPTPPSRREGLNHGDVVYWHNLVAGGERAEPIDPKARPYAIPPRAGR</sequence>
<reference evidence="3 4" key="1">
    <citation type="submission" date="2016-07" db="EMBL/GenBank/DDBJ databases">
        <title>Pervasive Adenine N6-methylation of Active Genes in Fungi.</title>
        <authorList>
            <consortium name="DOE Joint Genome Institute"/>
            <person name="Mondo S.J."/>
            <person name="Dannebaum R.O."/>
            <person name="Kuo R.C."/>
            <person name="Labutti K."/>
            <person name="Haridas S."/>
            <person name="Kuo A."/>
            <person name="Salamov A."/>
            <person name="Ahrendt S.R."/>
            <person name="Lipzen A."/>
            <person name="Sullivan W."/>
            <person name="Andreopoulos W.B."/>
            <person name="Clum A."/>
            <person name="Lindquist E."/>
            <person name="Daum C."/>
            <person name="Ramamoorthy G.K."/>
            <person name="Gryganskyi A."/>
            <person name="Culley D."/>
            <person name="Magnuson J.K."/>
            <person name="James T.Y."/>
            <person name="O'Malley M.A."/>
            <person name="Stajich J.E."/>
            <person name="Spatafora J.W."/>
            <person name="Visel A."/>
            <person name="Grigoriev I.V."/>
        </authorList>
    </citation>
    <scope>NUCLEOTIDE SEQUENCE [LARGE SCALE GENOMIC DNA]</scope>
    <source>
        <strain evidence="3 4">62-1032</strain>
    </source>
</reference>
<feature type="compositionally biased region" description="Basic and acidic residues" evidence="2">
    <location>
        <begin position="64"/>
        <end position="75"/>
    </location>
</feature>
<feature type="region of interest" description="Disordered" evidence="2">
    <location>
        <begin position="226"/>
        <end position="328"/>
    </location>
</feature>
<dbReference type="OrthoDB" id="2526683at2759"/>
<comment type="caution">
    <text evidence="3">The sequence shown here is derived from an EMBL/GenBank/DDBJ whole genome shotgun (WGS) entry which is preliminary data.</text>
</comment>